<dbReference type="Pfam" id="PF23598">
    <property type="entry name" value="LRR_14"/>
    <property type="match status" value="1"/>
</dbReference>
<dbReference type="Pfam" id="PF00931">
    <property type="entry name" value="NB-ARC"/>
    <property type="match status" value="1"/>
</dbReference>
<keyword evidence="3" id="KW-0677">Repeat</keyword>
<feature type="compositionally biased region" description="Low complexity" evidence="7">
    <location>
        <begin position="155"/>
        <end position="176"/>
    </location>
</feature>
<evidence type="ECO:0000256" key="7">
    <source>
        <dbReference type="SAM" id="MobiDB-lite"/>
    </source>
</evidence>
<keyword evidence="13" id="KW-1185">Reference proteome</keyword>
<evidence type="ECO:0000259" key="10">
    <source>
        <dbReference type="Pfam" id="PF23559"/>
    </source>
</evidence>
<feature type="domain" description="Disease resistance N-terminal" evidence="9">
    <location>
        <begin position="22"/>
        <end position="114"/>
    </location>
</feature>
<dbReference type="PRINTS" id="PR00364">
    <property type="entry name" value="DISEASERSIST"/>
</dbReference>
<organism evidence="12 13">
    <name type="scientific">Triticum turgidum subsp. durum</name>
    <name type="common">Durum wheat</name>
    <name type="synonym">Triticum durum</name>
    <dbReference type="NCBI Taxonomy" id="4567"/>
    <lineage>
        <taxon>Eukaryota</taxon>
        <taxon>Viridiplantae</taxon>
        <taxon>Streptophyta</taxon>
        <taxon>Embryophyta</taxon>
        <taxon>Tracheophyta</taxon>
        <taxon>Spermatophyta</taxon>
        <taxon>Magnoliopsida</taxon>
        <taxon>Liliopsida</taxon>
        <taxon>Poales</taxon>
        <taxon>Poaceae</taxon>
        <taxon>BOP clade</taxon>
        <taxon>Pooideae</taxon>
        <taxon>Triticodae</taxon>
        <taxon>Triticeae</taxon>
        <taxon>Triticinae</taxon>
        <taxon>Triticum</taxon>
    </lineage>
</organism>
<evidence type="ECO:0000256" key="6">
    <source>
        <dbReference type="ARBA" id="ARBA00023054"/>
    </source>
</evidence>
<feature type="domain" description="NB-ARC" evidence="8">
    <location>
        <begin position="203"/>
        <end position="367"/>
    </location>
</feature>
<dbReference type="Gene3D" id="3.40.50.300">
    <property type="entry name" value="P-loop containing nucleotide triphosphate hydrolases"/>
    <property type="match status" value="1"/>
</dbReference>
<dbReference type="InterPro" id="IPR058922">
    <property type="entry name" value="WHD_DRP"/>
</dbReference>
<dbReference type="Pfam" id="PF23559">
    <property type="entry name" value="WHD_DRP"/>
    <property type="match status" value="1"/>
</dbReference>
<dbReference type="InterPro" id="IPR055414">
    <property type="entry name" value="LRR_R13L4/SHOC2-like"/>
</dbReference>
<evidence type="ECO:0000313" key="13">
    <source>
        <dbReference type="Proteomes" id="UP000324705"/>
    </source>
</evidence>
<accession>A0A9R0SSZ3</accession>
<evidence type="ECO:0000259" key="8">
    <source>
        <dbReference type="Pfam" id="PF00931"/>
    </source>
</evidence>
<evidence type="ECO:0000256" key="3">
    <source>
        <dbReference type="ARBA" id="ARBA00022737"/>
    </source>
</evidence>
<dbReference type="EMBL" id="LT934117">
    <property type="protein sequence ID" value="VAI00387.1"/>
    <property type="molecule type" value="Genomic_DNA"/>
</dbReference>
<dbReference type="Gene3D" id="1.10.8.430">
    <property type="entry name" value="Helical domain of apoptotic protease-activating factors"/>
    <property type="match status" value="1"/>
</dbReference>
<evidence type="ECO:0000256" key="5">
    <source>
        <dbReference type="ARBA" id="ARBA00022821"/>
    </source>
</evidence>
<dbReference type="InterPro" id="IPR027417">
    <property type="entry name" value="P-loop_NTPase"/>
</dbReference>
<protein>
    <submittedName>
        <fullName evidence="12">Uncharacterized protein</fullName>
    </submittedName>
</protein>
<feature type="domain" description="Disease resistance R13L4/SHOC-2-like LRR" evidence="11">
    <location>
        <begin position="571"/>
        <end position="932"/>
    </location>
</feature>
<dbReference type="InterPro" id="IPR032675">
    <property type="entry name" value="LRR_dom_sf"/>
</dbReference>
<dbReference type="CDD" id="cd14798">
    <property type="entry name" value="RX-CC_like"/>
    <property type="match status" value="1"/>
</dbReference>
<dbReference type="InterPro" id="IPR044974">
    <property type="entry name" value="Disease_R_plants"/>
</dbReference>
<dbReference type="PANTHER" id="PTHR23155:SF1227">
    <property type="entry name" value="OS11G0462500 PROTEIN"/>
    <property type="match status" value="1"/>
</dbReference>
<evidence type="ECO:0000313" key="12">
    <source>
        <dbReference type="EMBL" id="VAI00387.1"/>
    </source>
</evidence>
<dbReference type="InterPro" id="IPR002182">
    <property type="entry name" value="NB-ARC"/>
</dbReference>
<name>A0A9R0SSZ3_TRITD</name>
<gene>
    <name evidence="12" type="ORF">TRITD_4Av1G264110</name>
</gene>
<dbReference type="PANTHER" id="PTHR23155">
    <property type="entry name" value="DISEASE RESISTANCE PROTEIN RP"/>
    <property type="match status" value="1"/>
</dbReference>
<keyword evidence="6" id="KW-0175">Coiled coil</keyword>
<comment type="similarity">
    <text evidence="1">Belongs to the disease resistance NB-LRR family.</text>
</comment>
<keyword evidence="5" id="KW-0611">Plant defense</keyword>
<feature type="domain" description="Disease resistance protein winged helix" evidence="10">
    <location>
        <begin position="455"/>
        <end position="526"/>
    </location>
</feature>
<evidence type="ECO:0000259" key="11">
    <source>
        <dbReference type="Pfam" id="PF23598"/>
    </source>
</evidence>
<dbReference type="Proteomes" id="UP000324705">
    <property type="component" value="Chromosome 4A"/>
</dbReference>
<evidence type="ECO:0000256" key="4">
    <source>
        <dbReference type="ARBA" id="ARBA00022741"/>
    </source>
</evidence>
<dbReference type="SUPFAM" id="SSF52058">
    <property type="entry name" value="L domain-like"/>
    <property type="match status" value="1"/>
</dbReference>
<dbReference type="SUPFAM" id="SSF52540">
    <property type="entry name" value="P-loop containing nucleoside triphosphate hydrolases"/>
    <property type="match status" value="1"/>
</dbReference>
<dbReference type="Gramene" id="TRITD4Av1G264110.3">
    <property type="protein sequence ID" value="TRITD4Av1G264110.3"/>
    <property type="gene ID" value="TRITD4Av1G264110"/>
</dbReference>
<dbReference type="Pfam" id="PF18052">
    <property type="entry name" value="Rx_N"/>
    <property type="match status" value="1"/>
</dbReference>
<feature type="region of interest" description="Disordered" evidence="7">
    <location>
        <begin position="145"/>
        <end position="194"/>
    </location>
</feature>
<evidence type="ECO:0000256" key="1">
    <source>
        <dbReference type="ARBA" id="ARBA00008894"/>
    </source>
</evidence>
<proteinExistence type="inferred from homology"/>
<evidence type="ECO:0000259" key="9">
    <source>
        <dbReference type="Pfam" id="PF18052"/>
    </source>
</evidence>
<keyword evidence="4" id="KW-0547">Nucleotide-binding</keyword>
<dbReference type="InterPro" id="IPR038005">
    <property type="entry name" value="RX-like_CC"/>
</dbReference>
<dbReference type="Gene3D" id="1.20.5.4130">
    <property type="match status" value="1"/>
</dbReference>
<sequence length="942" mass="105332">MEREREREREMEAVAAAAATSFVEWMVPKLFDFLHANHELRKNLKNDIIYIKHEFAMISAVIKDDDSRGGCRSSSEQVHTEWINIVRELAHAIEDCIDRFMHSVTMADSEKGRLSRALHRVKTAKTRGKFAAEIRTLKNRSEDASKLREKYCNNSSSSSSPRWSLSSEQTDAPTAVQDDDDDTHSSASIAVPVGIDGPRGELMDLIQQEQQLKVITIVGFHGMGKTLLANHLYNSKAIESQYEVRAWVQGGRRTAADVLKEILKQLGHLPLPTNGSLTLTLLHASIRECIGNKRFFIVIDDLRTTAYWHNMKAAFVGLNGRFLVTTVIQPVANICRSSSVNYHVYTMATLTDQDSRILFFNEAFQDDEQPQHVDDLGYAALKKCDGLPLALVTTARFLKSAGNPTPMLWAKLCANLGTHMESDDLFARMRRVLVQSYTSLDSQVARTFLLYLSTYPSGRPIKKSSLLRRWLAEGLSPGDNTYSDVDAAISNFNKLVDWSIIQPMEASGNNTEVKTCHTHGMMLEFVLRKSMSDNFVTVLYDGQSTSRLPNNIRRLALHHARPREVPGLTLVRSLTILGEAHPSVLDFSKYELLRVLDLEKCVVPLEDGHLKLICRKLLLLRYLCLGAAVIATVLPKEIRKLQLLDTLDVSKTKIEILPTQVMELPRLVHLFGKFKLKKDLGDWRMSKLQSWLLENSKLETLAGFVVDNSKSQDFAQLMDNMKALTKVKIWCEATADTSISSHLSKAIKGIIERSTLFIGTPSLSLNFEGELTQDMLNFSLEKGKHSCSLKLEGSKICSLPPFVALLGRLTKLGLSSPQLSLSQDFLAALSKVPSLAYLKLVATRLDKLVIIKGMLKTLGRLSILVDSTMDQLEIKEGALPCLKSLQLLCKDLSGSISGTSAVQSLGHLKEIVLHREVGDETKNEWEEAAKNLPSPRPKILFL</sequence>
<dbReference type="GO" id="GO:0043531">
    <property type="term" value="F:ADP binding"/>
    <property type="evidence" value="ECO:0007669"/>
    <property type="project" value="InterPro"/>
</dbReference>
<reference evidence="12 13" key="1">
    <citation type="submission" date="2017-09" db="EMBL/GenBank/DDBJ databases">
        <authorList>
            <consortium name="International Durum Wheat Genome Sequencing Consortium (IDWGSC)"/>
            <person name="Milanesi L."/>
        </authorList>
    </citation>
    <scope>NUCLEOTIDE SEQUENCE [LARGE SCALE GENOMIC DNA]</scope>
    <source>
        <strain evidence="13">cv. Svevo</strain>
    </source>
</reference>
<evidence type="ECO:0000256" key="2">
    <source>
        <dbReference type="ARBA" id="ARBA00022614"/>
    </source>
</evidence>
<dbReference type="AlphaFoldDB" id="A0A9R0SSZ3"/>
<dbReference type="OMA" id="CIKNEFA"/>
<dbReference type="GO" id="GO:0098542">
    <property type="term" value="P:defense response to other organism"/>
    <property type="evidence" value="ECO:0007669"/>
    <property type="project" value="TreeGrafter"/>
</dbReference>
<dbReference type="Gene3D" id="3.80.10.10">
    <property type="entry name" value="Ribonuclease Inhibitor"/>
    <property type="match status" value="1"/>
</dbReference>
<keyword evidence="2" id="KW-0433">Leucine-rich repeat</keyword>
<dbReference type="InterPro" id="IPR041118">
    <property type="entry name" value="Rx_N"/>
</dbReference>
<dbReference type="InterPro" id="IPR042197">
    <property type="entry name" value="Apaf_helical"/>
</dbReference>